<dbReference type="Proteomes" id="UP000324021">
    <property type="component" value="Unassembled WGS sequence"/>
</dbReference>
<keyword evidence="4" id="KW-1185">Reference proteome</keyword>
<accession>A0A1I0C6J0</accession>
<keyword evidence="1" id="KW-1133">Transmembrane helix</keyword>
<gene>
    <name evidence="3" type="ORF">SAMN04488694_10443</name>
    <name evidence="2" type="ORF">SAMN05192552_101740</name>
</gene>
<reference evidence="3" key="1">
    <citation type="submission" date="2016-10" db="EMBL/GenBank/DDBJ databases">
        <authorList>
            <person name="de Groot N.N."/>
        </authorList>
    </citation>
    <scope>NUCLEOTIDE SEQUENCE [LARGE SCALE GENOMIC DNA]</scope>
    <source>
        <strain evidence="3">CDM_6</strain>
    </source>
</reference>
<dbReference type="EMBL" id="FMZP01000017">
    <property type="protein sequence ID" value="SDD27856.1"/>
    <property type="molecule type" value="Genomic_DNA"/>
</dbReference>
<organism evidence="3 4">
    <name type="scientific">Natrinema hispanicum</name>
    <dbReference type="NCBI Taxonomy" id="392421"/>
    <lineage>
        <taxon>Archaea</taxon>
        <taxon>Methanobacteriati</taxon>
        <taxon>Methanobacteriota</taxon>
        <taxon>Stenosarchaea group</taxon>
        <taxon>Halobacteria</taxon>
        <taxon>Halobacteriales</taxon>
        <taxon>Natrialbaceae</taxon>
        <taxon>Natrinema</taxon>
    </lineage>
</organism>
<dbReference type="AlphaFoldDB" id="A0A1I0C6J0"/>
<sequence length="160" mass="17200">MTGRRFGRSIRSDRRAIGWGIAAGIGVFALFGLVTGLIPNPLYVRMVPRTPVDYLFLTLTALLAGVYTAQRVATDVPQTGLEGEDGDTSSEDRWAMGGLVGGFLAVGCPICNVFLLALFSSSTLMTYFDPLRPLLGVISVALLAGLIYTRYKRTCPTCTT</sequence>
<dbReference type="Proteomes" id="UP000199320">
    <property type="component" value="Unassembled WGS sequence"/>
</dbReference>
<evidence type="ECO:0000313" key="3">
    <source>
        <dbReference type="EMBL" id="SET14807.1"/>
    </source>
</evidence>
<dbReference type="RefSeq" id="WP_092930839.1">
    <property type="nucleotide sequence ID" value="NZ_FMZP01000017.1"/>
</dbReference>
<keyword evidence="1" id="KW-0812">Transmembrane</keyword>
<evidence type="ECO:0000313" key="4">
    <source>
        <dbReference type="Proteomes" id="UP000199320"/>
    </source>
</evidence>
<evidence type="ECO:0000256" key="1">
    <source>
        <dbReference type="SAM" id="Phobius"/>
    </source>
</evidence>
<feature type="transmembrane region" description="Helical" evidence="1">
    <location>
        <begin position="54"/>
        <end position="73"/>
    </location>
</feature>
<name>A0A1I0C6J0_9EURY</name>
<dbReference type="STRING" id="392421.SAMN04488694_10443"/>
<reference evidence="4 5" key="2">
    <citation type="submission" date="2016-10" db="EMBL/GenBank/DDBJ databases">
        <authorList>
            <person name="Varghese N."/>
            <person name="Submissions S."/>
        </authorList>
    </citation>
    <scope>NUCLEOTIDE SEQUENCE [LARGE SCALE GENOMIC DNA]</scope>
    <source>
        <strain evidence="2 5">CDM_1</strain>
        <strain evidence="4">CDM_6</strain>
    </source>
</reference>
<proteinExistence type="predicted"/>
<dbReference type="EMBL" id="FOIC01000004">
    <property type="protein sequence ID" value="SET14807.1"/>
    <property type="molecule type" value="Genomic_DNA"/>
</dbReference>
<dbReference type="OrthoDB" id="253248at2157"/>
<protein>
    <submittedName>
        <fullName evidence="3">Uncharacterized protein</fullName>
    </submittedName>
</protein>
<evidence type="ECO:0000313" key="2">
    <source>
        <dbReference type="EMBL" id="SDD27856.1"/>
    </source>
</evidence>
<keyword evidence="1" id="KW-0472">Membrane</keyword>
<feature type="transmembrane region" description="Helical" evidence="1">
    <location>
        <begin position="16"/>
        <end position="34"/>
    </location>
</feature>
<feature type="transmembrane region" description="Helical" evidence="1">
    <location>
        <begin position="131"/>
        <end position="149"/>
    </location>
</feature>
<evidence type="ECO:0000313" key="5">
    <source>
        <dbReference type="Proteomes" id="UP000324021"/>
    </source>
</evidence>
<feature type="transmembrane region" description="Helical" evidence="1">
    <location>
        <begin position="94"/>
        <end position="119"/>
    </location>
</feature>